<evidence type="ECO:0000313" key="11">
    <source>
        <dbReference type="EMBL" id="CEM41689.1"/>
    </source>
</evidence>
<dbReference type="GO" id="GO:0009927">
    <property type="term" value="F:histidine phosphotransfer kinase activity"/>
    <property type="evidence" value="ECO:0007669"/>
    <property type="project" value="TreeGrafter"/>
</dbReference>
<evidence type="ECO:0000256" key="5">
    <source>
        <dbReference type="ARBA" id="ARBA00022777"/>
    </source>
</evidence>
<dbReference type="Pfam" id="PF02518">
    <property type="entry name" value="HATPase_c"/>
    <property type="match status" value="1"/>
</dbReference>
<feature type="compositionally biased region" description="Basic and acidic residues" evidence="7">
    <location>
        <begin position="904"/>
        <end position="916"/>
    </location>
</feature>
<dbReference type="CDD" id="cd17546">
    <property type="entry name" value="REC_hyHK_CKI1_RcsC-like"/>
    <property type="match status" value="1"/>
</dbReference>
<dbReference type="Pfam" id="PF00072">
    <property type="entry name" value="Response_reg"/>
    <property type="match status" value="1"/>
</dbReference>
<sequence>MSPEQKELMALRSEYVGRPRSPSQVLALASFQCTKGSLETSCFHGINSQARQLAMKQQLAAAHETLQNEIAPLADAKLSEELLKSGDLVKYLADVMIPGAGVMVLVTVGCFFTGACELVPSTLTCLGCVVLVLAMYPELLIRNKRTLTPLVRERVAVIGLTGFIILMRIAMLCWEASLPVVLDGHGYSGEARCLMIQLFLMHLHIPERSFVFLSSLDSFLWTCNGLVLTAKVGEHAWMFTCWQLIVAAMRFLLVSGLRRLPMMALSESDSNTQKEAKQRVSAENERDIFLSYLMHEMRNPLSGTALLVFEFRESLRELYRIAQDEQINSETLRDSSKAEALRLRQLASFMATQIDKMRGVCDDVLQLEKIQKGKFEYQFVPMPLEEWMTRVVSQAAPLFAQASLEDEGGRSRLQRQRTADMDLEVKFRWMKDIQPEVQTLLSTHAVGVADFVRLEQVVSNFLSNAKKFTTRGSVRLRFEVRLLTEEGREEAELSKNLQGKTAVEFEKKFAEAETEKGPGKGEERGEGLLTWVSLRVCVIDTGAGLSEADRQKLFRPYAQVRAGELQNGGGTGLGLCICKSFVEAHAGGLVGAQSVGRGEGSTFFFQIFIPLLAGSSGKSLSPPPARRQSKITAPLYHPIVHSSSSLSSEERRASLISLLSEEAELNSEALIRALSPRAADSEPSRESSGPDLFAKTEEGGVVVVTDKTGSETAVGAGADTERLASSKQQETEKAGRESEQTDDHVNGEIGQSGEVSVALIEEQSEGGEMYSADVLLVDDDRFCLMAGSAALRRLGYSVRTAEDGEEACELVIVKKSSFRFVLMDKNMARMEGPEAIQRMLDFFGEKQTEKSGCIKTPRPFFIGCTGDATPEAITEFTQKGADRVLFKPLQPSKLREILGGLEEEAGKPKKQESTGE</sequence>
<feature type="domain" description="Histidine kinase" evidence="9">
    <location>
        <begin position="292"/>
        <end position="613"/>
    </location>
</feature>
<feature type="transmembrane region" description="Helical" evidence="8">
    <location>
        <begin position="157"/>
        <end position="178"/>
    </location>
</feature>
<feature type="region of interest" description="Disordered" evidence="7">
    <location>
        <begin position="897"/>
        <end position="916"/>
    </location>
</feature>
<gene>
    <name evidence="11" type="ORF">Cvel_6324</name>
</gene>
<feature type="modified residue" description="4-aspartylphosphate" evidence="6">
    <location>
        <position position="824"/>
    </location>
</feature>
<dbReference type="EC" id="2.7.13.3" evidence="2"/>
<dbReference type="SMART" id="SM00387">
    <property type="entry name" value="HATPase_c"/>
    <property type="match status" value="1"/>
</dbReference>
<protein>
    <recommendedName>
        <fullName evidence="2">histidine kinase</fullName>
        <ecNumber evidence="2">2.7.13.3</ecNumber>
    </recommendedName>
</protein>
<dbReference type="SUPFAM" id="SSF52172">
    <property type="entry name" value="CheY-like"/>
    <property type="match status" value="1"/>
</dbReference>
<evidence type="ECO:0000256" key="3">
    <source>
        <dbReference type="ARBA" id="ARBA00022553"/>
    </source>
</evidence>
<feature type="transmembrane region" description="Helical" evidence="8">
    <location>
        <begin position="91"/>
        <end position="112"/>
    </location>
</feature>
<evidence type="ECO:0000256" key="1">
    <source>
        <dbReference type="ARBA" id="ARBA00000085"/>
    </source>
</evidence>
<proteinExistence type="predicted"/>
<dbReference type="PRINTS" id="PR00344">
    <property type="entry name" value="BCTRLSENSOR"/>
</dbReference>
<dbReference type="InterPro" id="IPR011006">
    <property type="entry name" value="CheY-like_superfamily"/>
</dbReference>
<dbReference type="SMART" id="SM00388">
    <property type="entry name" value="HisKA"/>
    <property type="match status" value="1"/>
</dbReference>
<evidence type="ECO:0000256" key="7">
    <source>
        <dbReference type="SAM" id="MobiDB-lite"/>
    </source>
</evidence>
<organism evidence="11">
    <name type="scientific">Chromera velia CCMP2878</name>
    <dbReference type="NCBI Taxonomy" id="1169474"/>
    <lineage>
        <taxon>Eukaryota</taxon>
        <taxon>Sar</taxon>
        <taxon>Alveolata</taxon>
        <taxon>Colpodellida</taxon>
        <taxon>Chromeraceae</taxon>
        <taxon>Chromera</taxon>
    </lineage>
</organism>
<dbReference type="EMBL" id="CDMZ01002290">
    <property type="protein sequence ID" value="CEM41689.1"/>
    <property type="molecule type" value="Genomic_DNA"/>
</dbReference>
<evidence type="ECO:0000259" key="9">
    <source>
        <dbReference type="PROSITE" id="PS50109"/>
    </source>
</evidence>
<keyword evidence="3 6" id="KW-0597">Phosphoprotein</keyword>
<name>A0A0G4HD46_9ALVE</name>
<dbReference type="GO" id="GO:0005886">
    <property type="term" value="C:plasma membrane"/>
    <property type="evidence" value="ECO:0007669"/>
    <property type="project" value="TreeGrafter"/>
</dbReference>
<evidence type="ECO:0000256" key="8">
    <source>
        <dbReference type="SAM" id="Phobius"/>
    </source>
</evidence>
<dbReference type="AlphaFoldDB" id="A0A0G4HD46"/>
<dbReference type="InterPro" id="IPR003594">
    <property type="entry name" value="HATPase_dom"/>
</dbReference>
<keyword evidence="4" id="KW-0808">Transferase</keyword>
<dbReference type="InterPro" id="IPR005467">
    <property type="entry name" value="His_kinase_dom"/>
</dbReference>
<dbReference type="PANTHER" id="PTHR43047">
    <property type="entry name" value="TWO-COMPONENT HISTIDINE PROTEIN KINASE"/>
    <property type="match status" value="1"/>
</dbReference>
<dbReference type="PhylomeDB" id="A0A0G4HD46"/>
<accession>A0A0G4HD46</accession>
<evidence type="ECO:0000256" key="2">
    <source>
        <dbReference type="ARBA" id="ARBA00012438"/>
    </source>
</evidence>
<dbReference type="SUPFAM" id="SSF55874">
    <property type="entry name" value="ATPase domain of HSP90 chaperone/DNA topoisomerase II/histidine kinase"/>
    <property type="match status" value="1"/>
</dbReference>
<evidence type="ECO:0000256" key="4">
    <source>
        <dbReference type="ARBA" id="ARBA00022679"/>
    </source>
</evidence>
<keyword evidence="5" id="KW-0418">Kinase</keyword>
<dbReference type="Gene3D" id="1.10.287.130">
    <property type="match status" value="1"/>
</dbReference>
<dbReference type="SMART" id="SM00448">
    <property type="entry name" value="REC"/>
    <property type="match status" value="1"/>
</dbReference>
<dbReference type="PANTHER" id="PTHR43047:SF69">
    <property type="entry name" value="HISTIDINE KINASE CONTAINING CHEY-HOMOLOGOUS RECEIVER DOMAIN-RELATED"/>
    <property type="match status" value="1"/>
</dbReference>
<dbReference type="GO" id="GO:0000155">
    <property type="term" value="F:phosphorelay sensor kinase activity"/>
    <property type="evidence" value="ECO:0007669"/>
    <property type="project" value="InterPro"/>
</dbReference>
<dbReference type="PROSITE" id="PS50109">
    <property type="entry name" value="HIS_KIN"/>
    <property type="match status" value="1"/>
</dbReference>
<dbReference type="Gene3D" id="3.30.565.10">
    <property type="entry name" value="Histidine kinase-like ATPase, C-terminal domain"/>
    <property type="match status" value="1"/>
</dbReference>
<feature type="region of interest" description="Disordered" evidence="7">
    <location>
        <begin position="676"/>
        <end position="753"/>
    </location>
</feature>
<comment type="catalytic activity">
    <reaction evidence="1">
        <text>ATP + protein L-histidine = ADP + protein N-phospho-L-histidine.</text>
        <dbReference type="EC" id="2.7.13.3"/>
    </reaction>
</comment>
<dbReference type="InterPro" id="IPR003661">
    <property type="entry name" value="HisK_dim/P_dom"/>
</dbReference>
<keyword evidence="8" id="KW-0472">Membrane</keyword>
<keyword evidence="8" id="KW-1133">Transmembrane helix</keyword>
<dbReference type="VEuPathDB" id="CryptoDB:Cvel_6324"/>
<evidence type="ECO:0000256" key="6">
    <source>
        <dbReference type="PROSITE-ProRule" id="PRU00169"/>
    </source>
</evidence>
<feature type="compositionally biased region" description="Basic and acidic residues" evidence="7">
    <location>
        <begin position="719"/>
        <end position="746"/>
    </location>
</feature>
<dbReference type="InterPro" id="IPR004358">
    <property type="entry name" value="Sig_transdc_His_kin-like_C"/>
</dbReference>
<feature type="transmembrane region" description="Helical" evidence="8">
    <location>
        <begin position="118"/>
        <end position="136"/>
    </location>
</feature>
<feature type="domain" description="Response regulatory" evidence="10">
    <location>
        <begin position="773"/>
        <end position="902"/>
    </location>
</feature>
<dbReference type="PROSITE" id="PS50110">
    <property type="entry name" value="RESPONSE_REGULATORY"/>
    <property type="match status" value="1"/>
</dbReference>
<evidence type="ECO:0000259" key="10">
    <source>
        <dbReference type="PROSITE" id="PS50110"/>
    </source>
</evidence>
<dbReference type="InterPro" id="IPR036890">
    <property type="entry name" value="HATPase_C_sf"/>
</dbReference>
<dbReference type="InterPro" id="IPR001789">
    <property type="entry name" value="Sig_transdc_resp-reg_receiver"/>
</dbReference>
<dbReference type="Gene3D" id="3.40.50.2300">
    <property type="match status" value="1"/>
</dbReference>
<reference evidence="11" key="1">
    <citation type="submission" date="2014-11" db="EMBL/GenBank/DDBJ databases">
        <authorList>
            <person name="Otto D Thomas"/>
            <person name="Naeem Raeece"/>
        </authorList>
    </citation>
    <scope>NUCLEOTIDE SEQUENCE</scope>
</reference>
<keyword evidence="8" id="KW-0812">Transmembrane</keyword>